<evidence type="ECO:0000256" key="6">
    <source>
        <dbReference type="ARBA" id="ARBA00022777"/>
    </source>
</evidence>
<dbReference type="Proteomes" id="UP001179121">
    <property type="component" value="Chromosome"/>
</dbReference>
<dbReference type="CDD" id="cd00075">
    <property type="entry name" value="HATPase"/>
    <property type="match status" value="1"/>
</dbReference>
<dbReference type="PANTHER" id="PTHR45436">
    <property type="entry name" value="SENSOR HISTIDINE KINASE YKOH"/>
    <property type="match status" value="1"/>
</dbReference>
<dbReference type="GO" id="GO:0005886">
    <property type="term" value="C:plasma membrane"/>
    <property type="evidence" value="ECO:0007669"/>
    <property type="project" value="TreeGrafter"/>
</dbReference>
<dbReference type="GO" id="GO:0000155">
    <property type="term" value="F:phosphorelay sensor kinase activity"/>
    <property type="evidence" value="ECO:0007669"/>
    <property type="project" value="InterPro"/>
</dbReference>
<evidence type="ECO:0000256" key="3">
    <source>
        <dbReference type="ARBA" id="ARBA00012438"/>
    </source>
</evidence>
<dbReference type="EMBL" id="OX365700">
    <property type="protein sequence ID" value="CAI4029695.1"/>
    <property type="molecule type" value="Genomic_DNA"/>
</dbReference>
<dbReference type="PANTHER" id="PTHR45436:SF5">
    <property type="entry name" value="SENSOR HISTIDINE KINASE TRCS"/>
    <property type="match status" value="1"/>
</dbReference>
<dbReference type="InterPro" id="IPR004358">
    <property type="entry name" value="Sig_transdc_His_kin-like_C"/>
</dbReference>
<dbReference type="InterPro" id="IPR003594">
    <property type="entry name" value="HATPase_dom"/>
</dbReference>
<keyword evidence="6 13" id="KW-0418">Kinase</keyword>
<evidence type="ECO:0000256" key="2">
    <source>
        <dbReference type="ARBA" id="ARBA00004370"/>
    </source>
</evidence>
<comment type="catalytic activity">
    <reaction evidence="1">
        <text>ATP + protein L-histidine = ADP + protein N-phospho-L-histidine.</text>
        <dbReference type="EC" id="2.7.13.3"/>
    </reaction>
</comment>
<dbReference type="PRINTS" id="PR00344">
    <property type="entry name" value="BCTRLSENSOR"/>
</dbReference>
<dbReference type="FunFam" id="1.10.287.130:FF:000001">
    <property type="entry name" value="Two-component sensor histidine kinase"/>
    <property type="match status" value="1"/>
</dbReference>
<evidence type="ECO:0000313" key="14">
    <source>
        <dbReference type="Proteomes" id="UP001179121"/>
    </source>
</evidence>
<name>A0AA86MVC7_9BACT</name>
<evidence type="ECO:0000256" key="8">
    <source>
        <dbReference type="ARBA" id="ARBA00023136"/>
    </source>
</evidence>
<organism evidence="13 14">
    <name type="scientific">Nitrospira tepida</name>
    <dbReference type="NCBI Taxonomy" id="2973512"/>
    <lineage>
        <taxon>Bacteria</taxon>
        <taxon>Pseudomonadati</taxon>
        <taxon>Nitrospirota</taxon>
        <taxon>Nitrospiria</taxon>
        <taxon>Nitrospirales</taxon>
        <taxon>Nitrospiraceae</taxon>
        <taxon>Nitrospira</taxon>
    </lineage>
</organism>
<evidence type="ECO:0000259" key="10">
    <source>
        <dbReference type="SMART" id="SM00304"/>
    </source>
</evidence>
<dbReference type="Pfam" id="PF00672">
    <property type="entry name" value="HAMP"/>
    <property type="match status" value="1"/>
</dbReference>
<feature type="domain" description="Signal transduction histidine kinase dimerisation/phosphoacceptor" evidence="12">
    <location>
        <begin position="250"/>
        <end position="316"/>
    </location>
</feature>
<dbReference type="AlphaFoldDB" id="A0AA86MVC7"/>
<feature type="domain" description="Histidine kinase/HSP90-like ATPase" evidence="11">
    <location>
        <begin position="361"/>
        <end position="473"/>
    </location>
</feature>
<keyword evidence="5" id="KW-0808">Transferase</keyword>
<keyword evidence="14" id="KW-1185">Reference proteome</keyword>
<dbReference type="Gene3D" id="6.10.340.10">
    <property type="match status" value="1"/>
</dbReference>
<dbReference type="Pfam" id="PF02518">
    <property type="entry name" value="HATPase_c"/>
    <property type="match status" value="1"/>
</dbReference>
<evidence type="ECO:0000256" key="5">
    <source>
        <dbReference type="ARBA" id="ARBA00022679"/>
    </source>
</evidence>
<dbReference type="SUPFAM" id="SSF55874">
    <property type="entry name" value="ATPase domain of HSP90 chaperone/DNA topoisomerase II/histidine kinase"/>
    <property type="match status" value="1"/>
</dbReference>
<reference evidence="13" key="1">
    <citation type="submission" date="2022-10" db="EMBL/GenBank/DDBJ databases">
        <authorList>
            <person name="Koch H."/>
        </authorList>
    </citation>
    <scope>NUCLEOTIDE SEQUENCE</scope>
    <source>
        <strain evidence="13">DNF</strain>
    </source>
</reference>
<dbReference type="SMART" id="SM00387">
    <property type="entry name" value="HATPase_c"/>
    <property type="match status" value="1"/>
</dbReference>
<protein>
    <recommendedName>
        <fullName evidence="3">histidine kinase</fullName>
        <ecNumber evidence="3">2.7.13.3</ecNumber>
    </recommendedName>
</protein>
<evidence type="ECO:0000259" key="12">
    <source>
        <dbReference type="SMART" id="SM00388"/>
    </source>
</evidence>
<feature type="transmembrane region" description="Helical" evidence="9">
    <location>
        <begin position="172"/>
        <end position="190"/>
    </location>
</feature>
<feature type="domain" description="HAMP" evidence="10">
    <location>
        <begin position="196"/>
        <end position="249"/>
    </location>
</feature>
<dbReference type="CDD" id="cd06225">
    <property type="entry name" value="HAMP"/>
    <property type="match status" value="1"/>
</dbReference>
<keyword evidence="4" id="KW-0597">Phosphoprotein</keyword>
<dbReference type="InterPro" id="IPR003661">
    <property type="entry name" value="HisK_dim/P_dom"/>
</dbReference>
<dbReference type="InterPro" id="IPR036890">
    <property type="entry name" value="HATPase_C_sf"/>
</dbReference>
<dbReference type="RefSeq" id="WP_289266726.1">
    <property type="nucleotide sequence ID" value="NZ_OX365700.1"/>
</dbReference>
<keyword evidence="9" id="KW-1133">Transmembrane helix</keyword>
<keyword evidence="8 9" id="KW-0472">Membrane</keyword>
<evidence type="ECO:0000313" key="13">
    <source>
        <dbReference type="EMBL" id="CAI4029695.1"/>
    </source>
</evidence>
<evidence type="ECO:0000256" key="7">
    <source>
        <dbReference type="ARBA" id="ARBA00023012"/>
    </source>
</evidence>
<proteinExistence type="predicted"/>
<dbReference type="InterPro" id="IPR050428">
    <property type="entry name" value="TCS_sensor_his_kinase"/>
</dbReference>
<dbReference type="InterPro" id="IPR003660">
    <property type="entry name" value="HAMP_dom"/>
</dbReference>
<keyword evidence="9" id="KW-0812">Transmembrane</keyword>
<dbReference type="FunFam" id="3.30.565.10:FF:000006">
    <property type="entry name" value="Sensor histidine kinase WalK"/>
    <property type="match status" value="1"/>
</dbReference>
<dbReference type="KEGG" id="nti:DNFV4_00113"/>
<evidence type="ECO:0000256" key="4">
    <source>
        <dbReference type="ARBA" id="ARBA00022553"/>
    </source>
</evidence>
<dbReference type="Gene3D" id="3.30.565.10">
    <property type="entry name" value="Histidine kinase-like ATPase, C-terminal domain"/>
    <property type="match status" value="1"/>
</dbReference>
<sequence>MTSFRNLIRAWALALILVLLAIFSALVYGGFEVLLERYANARLLGLAQTLATLIEQRPDLLSGSREQDLVPAQETGADEAQHELRETAHSIVVLSPDGRIVWQGSNVVPRPPVSGPLLERVRRGHPVYDTVSTVNGPPVRRLSLPIPSQGEVRYILQAEVSLGFSQRALRNLMGLLAIVSAAMMAVAWFGSSWLARKVLGPIEVLSATTETVSGSALQTRLNVDAPYQEFHRLAQAFNAMLDRLQKVFEGQRRFVDHAAHEMQTPLTVLQGNIEVVLQKARTAEEYREALLNNWEEVQRLVSLTRSLLTLARLSGDHSLVQPAPLALEPLLRELVDELAVLADDHKLRLTLQADPVPSIQGDPRWLKQAVINLLHNALRYTEPGGRVTVRLGIRESQVCITVEDTGQGIEPDQLPHLFERFYRTDRARARDSGGTGLGLPIVKEIIEAHGGRITVESQVGTGSVFTLWLPIPKS</sequence>
<dbReference type="SUPFAM" id="SSF158472">
    <property type="entry name" value="HAMP domain-like"/>
    <property type="match status" value="1"/>
</dbReference>
<dbReference type="EC" id="2.7.13.3" evidence="3"/>
<evidence type="ECO:0000259" key="11">
    <source>
        <dbReference type="SMART" id="SM00387"/>
    </source>
</evidence>
<dbReference type="Gene3D" id="1.10.287.130">
    <property type="match status" value="1"/>
</dbReference>
<dbReference type="SUPFAM" id="SSF47384">
    <property type="entry name" value="Homodimeric domain of signal transducing histidine kinase"/>
    <property type="match status" value="1"/>
</dbReference>
<comment type="subcellular location">
    <subcellularLocation>
        <location evidence="2">Membrane</location>
    </subcellularLocation>
</comment>
<evidence type="ECO:0000256" key="1">
    <source>
        <dbReference type="ARBA" id="ARBA00000085"/>
    </source>
</evidence>
<keyword evidence="7" id="KW-0902">Two-component regulatory system</keyword>
<dbReference type="SMART" id="SM00388">
    <property type="entry name" value="HisKA"/>
    <property type="match status" value="1"/>
</dbReference>
<gene>
    <name evidence="13" type="ORF">DNFV4_00113</name>
</gene>
<dbReference type="InterPro" id="IPR036097">
    <property type="entry name" value="HisK_dim/P_sf"/>
</dbReference>
<accession>A0AA86MVC7</accession>
<dbReference type="Pfam" id="PF00512">
    <property type="entry name" value="HisKA"/>
    <property type="match status" value="1"/>
</dbReference>
<dbReference type="CDD" id="cd00082">
    <property type="entry name" value="HisKA"/>
    <property type="match status" value="1"/>
</dbReference>
<evidence type="ECO:0000256" key="9">
    <source>
        <dbReference type="SAM" id="Phobius"/>
    </source>
</evidence>
<dbReference type="SMART" id="SM00304">
    <property type="entry name" value="HAMP"/>
    <property type="match status" value="1"/>
</dbReference>